<dbReference type="CDD" id="cd06550">
    <property type="entry name" value="TM_ABC_iron-siderophores_like"/>
    <property type="match status" value="1"/>
</dbReference>
<dbReference type="SUPFAM" id="SSF81345">
    <property type="entry name" value="ABC transporter involved in vitamin B12 uptake, BtuC"/>
    <property type="match status" value="1"/>
</dbReference>
<organism evidence="9 10">
    <name type="scientific">Aneurinibacillus thermoaerophilus</name>
    <dbReference type="NCBI Taxonomy" id="143495"/>
    <lineage>
        <taxon>Bacteria</taxon>
        <taxon>Bacillati</taxon>
        <taxon>Bacillota</taxon>
        <taxon>Bacilli</taxon>
        <taxon>Bacillales</taxon>
        <taxon>Paenibacillaceae</taxon>
        <taxon>Aneurinibacillus group</taxon>
        <taxon>Aneurinibacillus</taxon>
    </lineage>
</organism>
<keyword evidence="5 8" id="KW-0812">Transmembrane</keyword>
<keyword evidence="10" id="KW-1185">Reference proteome</keyword>
<sequence length="339" mass="36496">MEGIVSLFARIFPGFRFTFFLLLLLVCFFASIVYGTKPISYPTIYSSFVAFNNDSEDHVIIQAVRLPRALIALAVGACLGVSGAIMQALTRNPLASPELLGMNHGAALGVVSSLLFFPASSTLNHIWFAFLGAGLAACLVYIFSTIGKNGMTPVKLTLAGASLTTLLVSITQALLILSERSFDEMRFWLAGSVSGRSIELFLDILPFMLFGLIIALFIAKKIEVLVFGEEIATGLGQRTAWVKVTAMFAVVLLAGSAVSIAGPISFIGLAVPHLARSLAGANFRWIFIYSAVLGATLLLLADTAARFVIYPQDLPVGIMTAILGAPFFIYIVRKKDWKL</sequence>
<keyword evidence="7 8" id="KW-0472">Membrane</keyword>
<feature type="transmembrane region" description="Helical" evidence="8">
    <location>
        <begin position="15"/>
        <end position="34"/>
    </location>
</feature>
<evidence type="ECO:0000256" key="4">
    <source>
        <dbReference type="ARBA" id="ARBA00022475"/>
    </source>
</evidence>
<comment type="similarity">
    <text evidence="2">Belongs to the binding-protein-dependent transport system permease family. FecCD subfamily.</text>
</comment>
<feature type="transmembrane region" description="Helical" evidence="8">
    <location>
        <begin position="198"/>
        <end position="219"/>
    </location>
</feature>
<evidence type="ECO:0000313" key="9">
    <source>
        <dbReference type="EMBL" id="QYY42406.1"/>
    </source>
</evidence>
<accession>A0ABX8Y9P3</accession>
<gene>
    <name evidence="9" type="ORF">K3F53_16390</name>
</gene>
<dbReference type="Gene3D" id="1.10.3470.10">
    <property type="entry name" value="ABC transporter involved in vitamin B12 uptake, BtuC"/>
    <property type="match status" value="1"/>
</dbReference>
<dbReference type="PANTHER" id="PTHR30472:SF1">
    <property type="entry name" value="FE(3+) DICITRATE TRANSPORT SYSTEM PERMEASE PROTEIN FECC-RELATED"/>
    <property type="match status" value="1"/>
</dbReference>
<feature type="transmembrane region" description="Helical" evidence="8">
    <location>
        <begin position="283"/>
        <end position="308"/>
    </location>
</feature>
<feature type="transmembrane region" description="Helical" evidence="8">
    <location>
        <begin position="101"/>
        <end position="119"/>
    </location>
</feature>
<keyword evidence="4" id="KW-1003">Cell membrane</keyword>
<evidence type="ECO:0000256" key="7">
    <source>
        <dbReference type="ARBA" id="ARBA00023136"/>
    </source>
</evidence>
<evidence type="ECO:0000313" key="10">
    <source>
        <dbReference type="Proteomes" id="UP000826616"/>
    </source>
</evidence>
<evidence type="ECO:0000256" key="3">
    <source>
        <dbReference type="ARBA" id="ARBA00022448"/>
    </source>
</evidence>
<dbReference type="EMBL" id="CP080764">
    <property type="protein sequence ID" value="QYY42406.1"/>
    <property type="molecule type" value="Genomic_DNA"/>
</dbReference>
<feature type="transmembrane region" description="Helical" evidence="8">
    <location>
        <begin position="314"/>
        <end position="332"/>
    </location>
</feature>
<evidence type="ECO:0000256" key="2">
    <source>
        <dbReference type="ARBA" id="ARBA00007935"/>
    </source>
</evidence>
<feature type="transmembrane region" description="Helical" evidence="8">
    <location>
        <begin position="246"/>
        <end position="271"/>
    </location>
</feature>
<keyword evidence="3" id="KW-0813">Transport</keyword>
<evidence type="ECO:0000256" key="1">
    <source>
        <dbReference type="ARBA" id="ARBA00004651"/>
    </source>
</evidence>
<dbReference type="Pfam" id="PF01032">
    <property type="entry name" value="FecCD"/>
    <property type="match status" value="1"/>
</dbReference>
<dbReference type="InterPro" id="IPR037294">
    <property type="entry name" value="ABC_BtuC-like"/>
</dbReference>
<evidence type="ECO:0000256" key="6">
    <source>
        <dbReference type="ARBA" id="ARBA00022989"/>
    </source>
</evidence>
<dbReference type="InterPro" id="IPR000522">
    <property type="entry name" value="ABC_transptr_permease_BtuC"/>
</dbReference>
<evidence type="ECO:0000256" key="5">
    <source>
        <dbReference type="ARBA" id="ARBA00022692"/>
    </source>
</evidence>
<feature type="transmembrane region" description="Helical" evidence="8">
    <location>
        <begin position="69"/>
        <end position="89"/>
    </location>
</feature>
<feature type="transmembrane region" description="Helical" evidence="8">
    <location>
        <begin position="156"/>
        <end position="177"/>
    </location>
</feature>
<proteinExistence type="inferred from homology"/>
<keyword evidence="6 8" id="KW-1133">Transmembrane helix</keyword>
<name>A0ABX8Y9P3_ANETH</name>
<protein>
    <submittedName>
        <fullName evidence="9">Iron ABC transporter permease</fullName>
    </submittedName>
</protein>
<reference evidence="9 10" key="1">
    <citation type="submission" date="2021-08" db="EMBL/GenBank/DDBJ databases">
        <title>Complete genome sequence of the strain Aneurinibacillus thermoaerophilus CCM 8960.</title>
        <authorList>
            <person name="Musilova J."/>
            <person name="Kourilova X."/>
            <person name="Pernicova I."/>
            <person name="Bezdicek M."/>
            <person name="Lengerova M."/>
            <person name="Obruca S."/>
            <person name="Sedlar K."/>
        </authorList>
    </citation>
    <scope>NUCLEOTIDE SEQUENCE [LARGE SCALE GENOMIC DNA]</scope>
    <source>
        <strain evidence="9 10">CCM 8960</strain>
    </source>
</reference>
<evidence type="ECO:0000256" key="8">
    <source>
        <dbReference type="SAM" id="Phobius"/>
    </source>
</evidence>
<comment type="subcellular location">
    <subcellularLocation>
        <location evidence="1">Cell membrane</location>
        <topology evidence="1">Multi-pass membrane protein</topology>
    </subcellularLocation>
</comment>
<feature type="transmembrane region" description="Helical" evidence="8">
    <location>
        <begin position="126"/>
        <end position="144"/>
    </location>
</feature>
<dbReference type="Proteomes" id="UP000826616">
    <property type="component" value="Chromosome"/>
</dbReference>
<dbReference type="PANTHER" id="PTHR30472">
    <property type="entry name" value="FERRIC ENTEROBACTIN TRANSPORT SYSTEM PERMEASE PROTEIN"/>
    <property type="match status" value="1"/>
</dbReference>